<feature type="region of interest" description="Disordered" evidence="2">
    <location>
        <begin position="43"/>
        <end position="139"/>
    </location>
</feature>
<feature type="compositionally biased region" description="Polar residues" evidence="2">
    <location>
        <begin position="808"/>
        <end position="817"/>
    </location>
</feature>
<feature type="region of interest" description="Disordered" evidence="2">
    <location>
        <begin position="285"/>
        <end position="315"/>
    </location>
</feature>
<dbReference type="Gene3D" id="1.25.40.90">
    <property type="match status" value="1"/>
</dbReference>
<dbReference type="AlphaFoldDB" id="A0A168BSX0"/>
<evidence type="ECO:0000256" key="1">
    <source>
        <dbReference type="ARBA" id="ARBA00022884"/>
    </source>
</evidence>
<comment type="caution">
    <text evidence="4">The sequence shown here is derived from an EMBL/GenBank/DDBJ whole genome shotgun (WGS) entry which is preliminary data.</text>
</comment>
<dbReference type="OrthoDB" id="4207041at2759"/>
<dbReference type="GO" id="GO:0005634">
    <property type="term" value="C:nucleus"/>
    <property type="evidence" value="ECO:0007669"/>
    <property type="project" value="TreeGrafter"/>
</dbReference>
<dbReference type="InterPro" id="IPR006569">
    <property type="entry name" value="CID_dom"/>
</dbReference>
<evidence type="ECO:0000313" key="5">
    <source>
        <dbReference type="Proteomes" id="UP000242877"/>
    </source>
</evidence>
<feature type="compositionally biased region" description="Basic and acidic residues" evidence="2">
    <location>
        <begin position="108"/>
        <end position="118"/>
    </location>
</feature>
<feature type="compositionally biased region" description="Basic and acidic residues" evidence="2">
    <location>
        <begin position="456"/>
        <end position="465"/>
    </location>
</feature>
<dbReference type="Pfam" id="PF01805">
    <property type="entry name" value="Surp"/>
    <property type="match status" value="1"/>
</dbReference>
<proteinExistence type="predicted"/>
<dbReference type="InterPro" id="IPR035967">
    <property type="entry name" value="SWAP/Surp_sf"/>
</dbReference>
<dbReference type="PROSITE" id="PS51391">
    <property type="entry name" value="CID"/>
    <property type="match status" value="1"/>
</dbReference>
<evidence type="ECO:0000259" key="3">
    <source>
        <dbReference type="PROSITE" id="PS51391"/>
    </source>
</evidence>
<protein>
    <submittedName>
        <fullName evidence="4">RNA polymerase II, large subunit, CTD</fullName>
    </submittedName>
</protein>
<gene>
    <name evidence="4" type="ORF">AAP_01375</name>
</gene>
<dbReference type="InterPro" id="IPR051485">
    <property type="entry name" value="SR-CTD_assoc_factor"/>
</dbReference>
<reference evidence="4 5" key="1">
    <citation type="journal article" date="2016" name="Genome Biol. Evol.">
        <title>Divergent and convergent evolution of fungal pathogenicity.</title>
        <authorList>
            <person name="Shang Y."/>
            <person name="Xiao G."/>
            <person name="Zheng P."/>
            <person name="Cen K."/>
            <person name="Zhan S."/>
            <person name="Wang C."/>
        </authorList>
    </citation>
    <scope>NUCLEOTIDE SEQUENCE [LARGE SCALE GENOMIC DNA]</scope>
    <source>
        <strain evidence="4 5">ARSEF 7405</strain>
    </source>
</reference>
<feature type="compositionally biased region" description="Basic and acidic residues" evidence="2">
    <location>
        <begin position="8"/>
        <end position="28"/>
    </location>
</feature>
<dbReference type="EMBL" id="AZGZ01000004">
    <property type="protein sequence ID" value="KZZ95699.1"/>
    <property type="molecule type" value="Genomic_DNA"/>
</dbReference>
<feature type="region of interest" description="Disordered" evidence="2">
    <location>
        <begin position="442"/>
        <end position="477"/>
    </location>
</feature>
<dbReference type="PANTHER" id="PTHR23140">
    <property type="entry name" value="RNA PROCESSING PROTEIN LD23810P"/>
    <property type="match status" value="1"/>
</dbReference>
<feature type="compositionally biased region" description="Acidic residues" evidence="2">
    <location>
        <begin position="442"/>
        <end position="455"/>
    </location>
</feature>
<evidence type="ECO:0000256" key="2">
    <source>
        <dbReference type="SAM" id="MobiDB-lite"/>
    </source>
</evidence>
<feature type="domain" description="CID" evidence="3">
    <location>
        <begin position="478"/>
        <end position="675"/>
    </location>
</feature>
<dbReference type="PANTHER" id="PTHR23140:SF0">
    <property type="entry name" value="U2 SNRNP-ASSOCIATED SURP MOTIF-CONTAINING PROTEIN"/>
    <property type="match status" value="1"/>
</dbReference>
<dbReference type="Proteomes" id="UP000242877">
    <property type="component" value="Unassembled WGS sequence"/>
</dbReference>
<keyword evidence="5" id="KW-1185">Reference proteome</keyword>
<organism evidence="4 5">
    <name type="scientific">Ascosphaera apis ARSEF 7405</name>
    <dbReference type="NCBI Taxonomy" id="392613"/>
    <lineage>
        <taxon>Eukaryota</taxon>
        <taxon>Fungi</taxon>
        <taxon>Dikarya</taxon>
        <taxon>Ascomycota</taxon>
        <taxon>Pezizomycotina</taxon>
        <taxon>Eurotiomycetes</taxon>
        <taxon>Eurotiomycetidae</taxon>
        <taxon>Onygenales</taxon>
        <taxon>Ascosphaeraceae</taxon>
        <taxon>Ascosphaera</taxon>
    </lineage>
</organism>
<accession>A0A168BSX0</accession>
<dbReference type="GO" id="GO:0006396">
    <property type="term" value="P:RNA processing"/>
    <property type="evidence" value="ECO:0007669"/>
    <property type="project" value="InterPro"/>
</dbReference>
<feature type="compositionally biased region" description="Basic and acidic residues" evidence="2">
    <location>
        <begin position="542"/>
        <end position="559"/>
    </location>
</feature>
<dbReference type="VEuPathDB" id="FungiDB:AAP_01375"/>
<feature type="region of interest" description="Disordered" evidence="2">
    <location>
        <begin position="539"/>
        <end position="575"/>
    </location>
</feature>
<dbReference type="InterPro" id="IPR000061">
    <property type="entry name" value="Surp"/>
</dbReference>
<feature type="compositionally biased region" description="Low complexity" evidence="2">
    <location>
        <begin position="822"/>
        <end position="839"/>
    </location>
</feature>
<dbReference type="Gene3D" id="1.10.10.790">
    <property type="entry name" value="Surp module"/>
    <property type="match status" value="1"/>
</dbReference>
<evidence type="ECO:0000313" key="4">
    <source>
        <dbReference type="EMBL" id="KZZ95699.1"/>
    </source>
</evidence>
<sequence length="865" mass="93935">MSAPLRKSLFERQKAEAQAKRQREKEETAAVYEDFVKSFEDDGRSASVRNAFGGGDGGRYGSRLGGSDAQHAPSMPAAPVPGPSKRHFTSKGMGRPSGGFPMLGAKKSANERGHRDSSLKGMFSFEKPSSGDYEEPPAKKVFAAPDIDEDEAIEREREAEKAAAKPTLRLSSLPPGTSPAAVKALIPPHITVDNVKIIPPSSQGNAPTAPGGDQRLWSAIVTVAHDTAATELDAVVSLLQNRYLGWGHYLSISRHLSSAALNSITPLTTGLASLNAANPFGARQVQSKAGPGGRFGPPGRQSRGFAPPSSYEPGSAAKYRSNLEVVVSTPSDLKQLKLIHKTIENLLIHGHEFEALLMSRPEVQKDEKWAWIWDSKSTGGVYYRWKLWDILTGSATSRRRTRHHHHVRPTSTSIFTTGPVWLAPTNLPRFEYITQLDEFVSDEDYDSSEDEDSDREEDRRQKDEGAGTPGGIDGAGVLNPLQKAKLTHLLVHLPTTHAKLRKGDIAGVTSFAISHASRGAEEVVDLVVANISRPFVYSGDNPEYKRDDDAAAQAKKNEEVGNENEGQEQDSMGTRRIDDSAAKLVGLYVVSDILSTSSTSGVRHAWRYRQLFESAFKAYKTFEGLGKLEKELGWGRLKTEKWRRSITNILSLWEGWCVFSQASHEHFVQVFEKPPLTAEEEAKAAEEKAKAEASIVEKKSKSRWKTVEEDSTAQAQASSILGADAMDIDPEAATATNDDIDGEPMTDGYDSIDGWPMEDSSDEEDLDGKPMDLDDEMGDEGNAAAETNLTGIAAKDAISTEKTDQLAEASTTTSSAMNPIHEPATSEPPVAAASSTTPAFKVGTGRPRPRPRPKASDMFADSDGE</sequence>
<dbReference type="GO" id="GO:0003723">
    <property type="term" value="F:RNA binding"/>
    <property type="evidence" value="ECO:0007669"/>
    <property type="project" value="UniProtKB-KW"/>
</dbReference>
<keyword evidence="1" id="KW-0694">RNA-binding</keyword>
<feature type="region of interest" description="Disordered" evidence="2">
    <location>
        <begin position="1"/>
        <end position="28"/>
    </location>
</feature>
<feature type="region of interest" description="Disordered" evidence="2">
    <location>
        <begin position="699"/>
        <end position="865"/>
    </location>
</feature>
<feature type="compositionally biased region" description="Gly residues" evidence="2">
    <location>
        <begin position="52"/>
        <end position="64"/>
    </location>
</feature>
<name>A0A168BSX0_9EURO</name>
<dbReference type="InterPro" id="IPR008942">
    <property type="entry name" value="ENTH_VHS"/>
</dbReference>
<dbReference type="SUPFAM" id="SSF109905">
    <property type="entry name" value="Surp module (SWAP domain)"/>
    <property type="match status" value="1"/>
</dbReference>